<comment type="subcellular location">
    <subcellularLocation>
        <location evidence="1">Membrane</location>
        <topology evidence="1">Multi-pass membrane protein</topology>
    </subcellularLocation>
</comment>
<keyword evidence="4 6" id="KW-0472">Membrane</keyword>
<feature type="region of interest" description="Disordered" evidence="5">
    <location>
        <begin position="1"/>
        <end position="20"/>
    </location>
</feature>
<gene>
    <name evidence="7" type="ORF">V9T40_009289</name>
</gene>
<evidence type="ECO:0000256" key="6">
    <source>
        <dbReference type="SAM" id="Phobius"/>
    </source>
</evidence>
<evidence type="ECO:0000256" key="2">
    <source>
        <dbReference type="ARBA" id="ARBA00022692"/>
    </source>
</evidence>
<keyword evidence="2 6" id="KW-0812">Transmembrane</keyword>
<keyword evidence="3 6" id="KW-1133">Transmembrane helix</keyword>
<comment type="caution">
    <text evidence="7">The sequence shown here is derived from an EMBL/GenBank/DDBJ whole genome shotgun (WGS) entry which is preliminary data.</text>
</comment>
<accession>A0AAN9Y6L7</accession>
<dbReference type="EMBL" id="JBBCAQ010000010">
    <property type="protein sequence ID" value="KAK7601848.1"/>
    <property type="molecule type" value="Genomic_DNA"/>
</dbReference>
<evidence type="ECO:0000256" key="4">
    <source>
        <dbReference type="ARBA" id="ARBA00023136"/>
    </source>
</evidence>
<dbReference type="GO" id="GO:0016020">
    <property type="term" value="C:membrane"/>
    <property type="evidence" value="ECO:0007669"/>
    <property type="project" value="UniProtKB-SubCell"/>
</dbReference>
<proteinExistence type="predicted"/>
<evidence type="ECO:0000313" key="7">
    <source>
        <dbReference type="EMBL" id="KAK7601848.1"/>
    </source>
</evidence>
<dbReference type="Proteomes" id="UP001367676">
    <property type="component" value="Unassembled WGS sequence"/>
</dbReference>
<sequence length="320" mass="34858">MKMGEKHYATPAPPPPPAKVPIHGRRNEFETENFVAKSPSKHRRSLPNVESGTKMDAGFPVIKASEGPVIVTFGGIQLVAGILMIAFGILAMLHEASLSSVGAGLWGGAMGAAIGLVGIVAGFKGCYHTSDRISPLAITVYLALCLVGIGVSNLALVLTATGLLRDSQRTDYFIPLKQEDYGLVQLEGSAHTNWAPVLANIGLLIITSVECLVTIAAAFRCYWYVCRCRRRKTSTSDLSRVKREPSYGYDSPDITTESYCSSSRSKQKLVRRWLGQQSTIIPPPRPSVPFASPYGPVPPYYMVSTHYFFPFQLKLIKACF</sequence>
<dbReference type="InterPro" id="IPR007237">
    <property type="entry name" value="CD20-like"/>
</dbReference>
<name>A0AAN9Y6L7_9HEMI</name>
<keyword evidence="8" id="KW-1185">Reference proteome</keyword>
<organism evidence="7 8">
    <name type="scientific">Parthenolecanium corni</name>
    <dbReference type="NCBI Taxonomy" id="536013"/>
    <lineage>
        <taxon>Eukaryota</taxon>
        <taxon>Metazoa</taxon>
        <taxon>Ecdysozoa</taxon>
        <taxon>Arthropoda</taxon>
        <taxon>Hexapoda</taxon>
        <taxon>Insecta</taxon>
        <taxon>Pterygota</taxon>
        <taxon>Neoptera</taxon>
        <taxon>Paraneoptera</taxon>
        <taxon>Hemiptera</taxon>
        <taxon>Sternorrhyncha</taxon>
        <taxon>Coccoidea</taxon>
        <taxon>Coccidae</taxon>
        <taxon>Parthenolecanium</taxon>
    </lineage>
</organism>
<evidence type="ECO:0000256" key="5">
    <source>
        <dbReference type="SAM" id="MobiDB-lite"/>
    </source>
</evidence>
<feature type="transmembrane region" description="Helical" evidence="6">
    <location>
        <begin position="69"/>
        <end position="93"/>
    </location>
</feature>
<evidence type="ECO:0000256" key="3">
    <source>
        <dbReference type="ARBA" id="ARBA00022989"/>
    </source>
</evidence>
<dbReference type="Pfam" id="PF04103">
    <property type="entry name" value="CD20"/>
    <property type="match status" value="1"/>
</dbReference>
<feature type="transmembrane region" description="Helical" evidence="6">
    <location>
        <begin position="201"/>
        <end position="223"/>
    </location>
</feature>
<evidence type="ECO:0000256" key="1">
    <source>
        <dbReference type="ARBA" id="ARBA00004141"/>
    </source>
</evidence>
<dbReference type="AlphaFoldDB" id="A0AAN9Y6L7"/>
<protein>
    <submittedName>
        <fullName evidence="7">Uncharacterized protein</fullName>
    </submittedName>
</protein>
<feature type="transmembrane region" description="Helical" evidence="6">
    <location>
        <begin position="105"/>
        <end position="123"/>
    </location>
</feature>
<feature type="transmembrane region" description="Helical" evidence="6">
    <location>
        <begin position="135"/>
        <end position="158"/>
    </location>
</feature>
<evidence type="ECO:0000313" key="8">
    <source>
        <dbReference type="Proteomes" id="UP001367676"/>
    </source>
</evidence>
<reference evidence="7 8" key="1">
    <citation type="submission" date="2024-03" db="EMBL/GenBank/DDBJ databases">
        <title>Adaptation during the transition from Ophiocordyceps entomopathogen to insect associate is accompanied by gene loss and intensified selection.</title>
        <authorList>
            <person name="Ward C.M."/>
            <person name="Onetto C.A."/>
            <person name="Borneman A.R."/>
        </authorList>
    </citation>
    <scope>NUCLEOTIDE SEQUENCE [LARGE SCALE GENOMIC DNA]</scope>
    <source>
        <strain evidence="7">AWRI1</strain>
        <tissue evidence="7">Single Adult Female</tissue>
    </source>
</reference>